<dbReference type="SMART" id="SM00867">
    <property type="entry name" value="YceI"/>
    <property type="match status" value="1"/>
</dbReference>
<evidence type="ECO:0000259" key="2">
    <source>
        <dbReference type="SMART" id="SM00867"/>
    </source>
</evidence>
<name>A0ABP9HMK6_9ACTN</name>
<feature type="domain" description="Lipid/polyisoprenoid-binding YceI-like" evidence="2">
    <location>
        <begin position="69"/>
        <end position="238"/>
    </location>
</feature>
<dbReference type="PANTHER" id="PTHR34406">
    <property type="entry name" value="PROTEIN YCEI"/>
    <property type="match status" value="1"/>
</dbReference>
<reference evidence="4" key="1">
    <citation type="journal article" date="2019" name="Int. J. Syst. Evol. Microbiol.">
        <title>The Global Catalogue of Microorganisms (GCM) 10K type strain sequencing project: providing services to taxonomists for standard genome sequencing and annotation.</title>
        <authorList>
            <consortium name="The Broad Institute Genomics Platform"/>
            <consortium name="The Broad Institute Genome Sequencing Center for Infectious Disease"/>
            <person name="Wu L."/>
            <person name="Ma J."/>
        </authorList>
    </citation>
    <scope>NUCLEOTIDE SEQUENCE [LARGE SCALE GENOMIC DNA]</scope>
    <source>
        <strain evidence="4">JCM 17986</strain>
    </source>
</reference>
<dbReference type="InterPro" id="IPR036761">
    <property type="entry name" value="TTHA0802/YceI-like_sf"/>
</dbReference>
<keyword evidence="4" id="KW-1185">Reference proteome</keyword>
<organism evidence="3 4">
    <name type="scientific">Yinghuangia aomiensis</name>
    <dbReference type="NCBI Taxonomy" id="676205"/>
    <lineage>
        <taxon>Bacteria</taxon>
        <taxon>Bacillati</taxon>
        <taxon>Actinomycetota</taxon>
        <taxon>Actinomycetes</taxon>
        <taxon>Kitasatosporales</taxon>
        <taxon>Streptomycetaceae</taxon>
        <taxon>Yinghuangia</taxon>
    </lineage>
</organism>
<dbReference type="Pfam" id="PF04264">
    <property type="entry name" value="YceI"/>
    <property type="match status" value="1"/>
</dbReference>
<comment type="caution">
    <text evidence="3">The sequence shown here is derived from an EMBL/GenBank/DDBJ whole genome shotgun (WGS) entry which is preliminary data.</text>
</comment>
<dbReference type="SUPFAM" id="SSF101874">
    <property type="entry name" value="YceI-like"/>
    <property type="match status" value="1"/>
</dbReference>
<dbReference type="Proteomes" id="UP001500466">
    <property type="component" value="Unassembled WGS sequence"/>
</dbReference>
<dbReference type="EMBL" id="BAABHS010000016">
    <property type="protein sequence ID" value="GAA4973981.1"/>
    <property type="molecule type" value="Genomic_DNA"/>
</dbReference>
<proteinExistence type="inferred from homology"/>
<dbReference type="InterPro" id="IPR007372">
    <property type="entry name" value="Lipid/polyisoprenoid-bd_YceI"/>
</dbReference>
<sequence>MASYRRHTPSGCRAPVAGTGSYRYGRALRHARAVPEAPRNRLVRHPAPNHLRSLHMTDSVIPLSELTGTYTIDPTHSRIGFFARHAMITKVRGAFNEFTGTITLDGDNPGKSSAHVSIRADSIDTRNDQRDGHLRTNDFLDAPNFPTLEFVSTGAEQLSPSTYRLTGNLTIKGVARPISLDFEYTGAARDPYGNLRVGFEGTQVVSRKDYGMTWNATLETGGVLVSDKVTLEFEVSAVKNP</sequence>
<gene>
    <name evidence="3" type="ORF">GCM10023205_45680</name>
</gene>
<protein>
    <recommendedName>
        <fullName evidence="2">Lipid/polyisoprenoid-binding YceI-like domain-containing protein</fullName>
    </recommendedName>
</protein>
<evidence type="ECO:0000313" key="4">
    <source>
        <dbReference type="Proteomes" id="UP001500466"/>
    </source>
</evidence>
<accession>A0ABP9HMK6</accession>
<dbReference type="Gene3D" id="2.40.128.110">
    <property type="entry name" value="Lipid/polyisoprenoid-binding, YceI-like"/>
    <property type="match status" value="1"/>
</dbReference>
<evidence type="ECO:0000256" key="1">
    <source>
        <dbReference type="ARBA" id="ARBA00008812"/>
    </source>
</evidence>
<dbReference type="PANTHER" id="PTHR34406:SF1">
    <property type="entry name" value="PROTEIN YCEI"/>
    <property type="match status" value="1"/>
</dbReference>
<evidence type="ECO:0000313" key="3">
    <source>
        <dbReference type="EMBL" id="GAA4973981.1"/>
    </source>
</evidence>
<comment type="similarity">
    <text evidence="1">Belongs to the UPF0312 family.</text>
</comment>